<evidence type="ECO:0000256" key="2">
    <source>
        <dbReference type="SAM" id="Phobius"/>
    </source>
</evidence>
<dbReference type="GO" id="GO:0005886">
    <property type="term" value="C:plasma membrane"/>
    <property type="evidence" value="ECO:0007669"/>
    <property type="project" value="TreeGrafter"/>
</dbReference>
<feature type="domain" description="Alpha-carbonic anhydrase" evidence="3">
    <location>
        <begin position="26"/>
        <end position="286"/>
    </location>
</feature>
<dbReference type="Pfam" id="PF00194">
    <property type="entry name" value="Carb_anhydrase"/>
    <property type="match status" value="1"/>
</dbReference>
<reference evidence="4" key="1">
    <citation type="submission" date="2025-08" db="UniProtKB">
        <authorList>
            <consortium name="Ensembl"/>
        </authorList>
    </citation>
    <scope>IDENTIFICATION</scope>
</reference>
<keyword evidence="2" id="KW-0472">Membrane</keyword>
<keyword evidence="5" id="KW-1185">Reference proteome</keyword>
<dbReference type="Proteomes" id="UP000261520">
    <property type="component" value="Unplaced"/>
</dbReference>
<reference evidence="4" key="2">
    <citation type="submission" date="2025-09" db="UniProtKB">
        <authorList>
            <consortium name="Ensembl"/>
        </authorList>
    </citation>
    <scope>IDENTIFICATION</scope>
</reference>
<comment type="similarity">
    <text evidence="1">Belongs to the alpha-carbonic anhydrase family.</text>
</comment>
<dbReference type="PROSITE" id="PS51144">
    <property type="entry name" value="ALPHA_CA_2"/>
    <property type="match status" value="1"/>
</dbReference>
<evidence type="ECO:0000313" key="4">
    <source>
        <dbReference type="Ensembl" id="ENSPMGP00000008077.1"/>
    </source>
</evidence>
<dbReference type="InterPro" id="IPR001148">
    <property type="entry name" value="CA_dom"/>
</dbReference>
<dbReference type="SMART" id="SM01057">
    <property type="entry name" value="Carb_anhydrase"/>
    <property type="match status" value="1"/>
</dbReference>
<sequence length="349" mass="39013">MSPSLLGCKQTNYFTFALLYIVRYLIFFSLVGTLNQKNWAKKFPSCSNARQSPINIEESLAQVKLQYQALLFEGWDALTSDATTIKNDGKTVAVNIDGDFYVSGGGLQSTFKVGRITFHWGRCNATSDGSEHSLNGVKYPLEDKCECTGTTIKIITITIVITILNIIKTTSRDTTITTTSLLSQYLISCLPLIGKTSEVSPFALRGLLPNSTEKFFLYNGSLTTPPCSETVEWIVFKNTVSISDEQVNKTYETANLHHRPLRSQPITHSYSTFILHIHTPHSYSTFILHIHTPHSYSTFILNKVGEVSCLRTQQKALVQAGINPSTFGLVDNRKTILLIDQSSNYIFER</sequence>
<protein>
    <recommendedName>
        <fullName evidence="3">Alpha-carbonic anhydrase domain-containing protein</fullName>
    </recommendedName>
</protein>
<dbReference type="PANTHER" id="PTHR18952">
    <property type="entry name" value="CARBONIC ANHYDRASE"/>
    <property type="match status" value="1"/>
</dbReference>
<dbReference type="AlphaFoldDB" id="A0A3B3ZTQ5"/>
<dbReference type="SUPFAM" id="SSF51069">
    <property type="entry name" value="Carbonic anhydrase"/>
    <property type="match status" value="1"/>
</dbReference>
<dbReference type="GO" id="GO:0008270">
    <property type="term" value="F:zinc ion binding"/>
    <property type="evidence" value="ECO:0007669"/>
    <property type="project" value="InterPro"/>
</dbReference>
<evidence type="ECO:0000259" key="3">
    <source>
        <dbReference type="PROSITE" id="PS51144"/>
    </source>
</evidence>
<dbReference type="Ensembl" id="ENSPMGT00000008594.1">
    <property type="protein sequence ID" value="ENSPMGP00000008077.1"/>
    <property type="gene ID" value="ENSPMGG00000006686.1"/>
</dbReference>
<feature type="transmembrane region" description="Helical" evidence="2">
    <location>
        <begin position="12"/>
        <end position="34"/>
    </location>
</feature>
<keyword evidence="2" id="KW-1133">Transmembrane helix</keyword>
<evidence type="ECO:0000256" key="1">
    <source>
        <dbReference type="ARBA" id="ARBA00010718"/>
    </source>
</evidence>
<evidence type="ECO:0000313" key="5">
    <source>
        <dbReference type="Proteomes" id="UP000261520"/>
    </source>
</evidence>
<organism evidence="4 5">
    <name type="scientific">Periophthalmus magnuspinnatus</name>
    <dbReference type="NCBI Taxonomy" id="409849"/>
    <lineage>
        <taxon>Eukaryota</taxon>
        <taxon>Metazoa</taxon>
        <taxon>Chordata</taxon>
        <taxon>Craniata</taxon>
        <taxon>Vertebrata</taxon>
        <taxon>Euteleostomi</taxon>
        <taxon>Actinopterygii</taxon>
        <taxon>Neopterygii</taxon>
        <taxon>Teleostei</taxon>
        <taxon>Neoteleostei</taxon>
        <taxon>Acanthomorphata</taxon>
        <taxon>Gobiaria</taxon>
        <taxon>Gobiiformes</taxon>
        <taxon>Gobioidei</taxon>
        <taxon>Gobiidae</taxon>
        <taxon>Oxudercinae</taxon>
        <taxon>Periophthalmus</taxon>
    </lineage>
</organism>
<dbReference type="PANTHER" id="PTHR18952:SF84">
    <property type="entry name" value="CARBONIC ANHYDRASE 14"/>
    <property type="match status" value="1"/>
</dbReference>
<dbReference type="GO" id="GO:0004089">
    <property type="term" value="F:carbonate dehydratase activity"/>
    <property type="evidence" value="ECO:0007669"/>
    <property type="project" value="InterPro"/>
</dbReference>
<dbReference type="InterPro" id="IPR036398">
    <property type="entry name" value="CA_dom_sf"/>
</dbReference>
<accession>A0A3B3ZTQ5</accession>
<keyword evidence="2" id="KW-0812">Transmembrane</keyword>
<name>A0A3B3ZTQ5_9GOBI</name>
<dbReference type="InterPro" id="IPR023561">
    <property type="entry name" value="Carbonic_anhydrase_a-class"/>
</dbReference>
<proteinExistence type="inferred from homology"/>
<dbReference type="Gene3D" id="3.10.200.10">
    <property type="entry name" value="Alpha carbonic anhydrase"/>
    <property type="match status" value="1"/>
</dbReference>